<keyword evidence="1" id="KW-1133">Transmembrane helix</keyword>
<gene>
    <name evidence="2" type="primary">hgcA</name>
</gene>
<organism evidence="2">
    <name type="scientific">uncultured microorganism</name>
    <dbReference type="NCBI Taxonomy" id="358574"/>
    <lineage>
        <taxon>unclassified sequences</taxon>
        <taxon>environmental samples</taxon>
    </lineage>
</organism>
<name>W8QLG2_9ZZZZ</name>
<feature type="non-terminal residue" evidence="2">
    <location>
        <position position="230"/>
    </location>
</feature>
<feature type="non-terminal residue" evidence="2">
    <location>
        <position position="1"/>
    </location>
</feature>
<dbReference type="EMBL" id="KJ184707">
    <property type="protein sequence ID" value="AHL38003.1"/>
    <property type="molecule type" value="Genomic_DNA"/>
</dbReference>
<dbReference type="Gene3D" id="3.40.50.11600">
    <property type="match status" value="1"/>
</dbReference>
<evidence type="ECO:0000256" key="1">
    <source>
        <dbReference type="SAM" id="Phobius"/>
    </source>
</evidence>
<feature type="transmembrane region" description="Helical" evidence="1">
    <location>
        <begin position="134"/>
        <end position="156"/>
    </location>
</feature>
<protein>
    <submittedName>
        <fullName evidence="2">Mercury methylating protein</fullName>
    </submittedName>
</protein>
<feature type="transmembrane region" description="Helical" evidence="1">
    <location>
        <begin position="168"/>
        <end position="185"/>
    </location>
</feature>
<proteinExistence type="predicted"/>
<feature type="transmembrane region" description="Helical" evidence="1">
    <location>
        <begin position="191"/>
        <end position="211"/>
    </location>
</feature>
<reference evidence="2" key="1">
    <citation type="journal article" date="2014" name="Appl. Environ. Microbiol.">
        <title>Analysis of the Microbial Community Structure by Monitoring an Hg Methylation Gene (hgcA) in Paddy Soils along an Hg Gradient.</title>
        <authorList>
            <person name="Liu Y.R."/>
            <person name="Yu R.Q."/>
            <person name="Zheng Y.M."/>
            <person name="He J.Z."/>
        </authorList>
    </citation>
    <scope>NUCLEOTIDE SEQUENCE</scope>
</reference>
<accession>W8QLG2</accession>
<feature type="transmembrane region" description="Helical" evidence="1">
    <location>
        <begin position="102"/>
        <end position="122"/>
    </location>
</feature>
<sequence>INIWCAAGKGTFGTMEIVKRAVMTELGKIVRHRQLIVPQLGAPGVAAHIVQAFCDFSVVYGPVRARDIQRFLKAGMKADSSMRRVTFGVIERLDVAWLELTLALKTGVIISFVLFALGGIGHEGYSLALAWARSSIFIGWIAAAVVSGTLLTALLLPWLPGKAFSLKGGLLGAGIGLLLSLPSAGRTHTGMLPLLLSPVFFVAAGSAYLALNYTGGTTYTSPSGVKKEMR</sequence>
<dbReference type="AlphaFoldDB" id="W8QLG2"/>
<keyword evidence="1" id="KW-0812">Transmembrane</keyword>
<keyword evidence="1" id="KW-0472">Membrane</keyword>
<evidence type="ECO:0000313" key="2">
    <source>
        <dbReference type="EMBL" id="AHL38003.1"/>
    </source>
</evidence>